<dbReference type="eggNOG" id="ENOG5031AQX">
    <property type="taxonomic scope" value="Bacteria"/>
</dbReference>
<proteinExistence type="predicted"/>
<name>B9JTC7_ALLAM</name>
<organism evidence="1 2">
    <name type="scientific">Allorhizobium ampelinum (strain ATCC BAA-846 / DSM 112012 / S4)</name>
    <name type="common">Agrobacterium vitis (strain S4)</name>
    <dbReference type="NCBI Taxonomy" id="311402"/>
    <lineage>
        <taxon>Bacteria</taxon>
        <taxon>Pseudomonadati</taxon>
        <taxon>Pseudomonadota</taxon>
        <taxon>Alphaproteobacteria</taxon>
        <taxon>Hyphomicrobiales</taxon>
        <taxon>Rhizobiaceae</taxon>
        <taxon>Rhizobium/Agrobacterium group</taxon>
        <taxon>Allorhizobium</taxon>
        <taxon>Allorhizobium ampelinum</taxon>
    </lineage>
</organism>
<evidence type="ECO:0000313" key="1">
    <source>
        <dbReference type="EMBL" id="ACM35840.1"/>
    </source>
</evidence>
<dbReference type="HOGENOM" id="CLU_779953_0_0_5"/>
<dbReference type="AlphaFoldDB" id="B9JTC7"/>
<dbReference type="KEGG" id="avi:Avi_1178"/>
<reference evidence="1 2" key="1">
    <citation type="journal article" date="2009" name="J. Bacteriol.">
        <title>Genome sequences of three Agrobacterium biovars help elucidate the evolution of multichromosome genomes in bacteria.</title>
        <authorList>
            <person name="Slater S.C."/>
            <person name="Goldman B.S."/>
            <person name="Goodner B."/>
            <person name="Setubal J.C."/>
            <person name="Farrand S.K."/>
            <person name="Nester E.W."/>
            <person name="Burr T.J."/>
            <person name="Banta L."/>
            <person name="Dickerman A.W."/>
            <person name="Paulsen I."/>
            <person name="Otten L."/>
            <person name="Suen G."/>
            <person name="Welch R."/>
            <person name="Almeida N.F."/>
            <person name="Arnold F."/>
            <person name="Burton O.T."/>
            <person name="Du Z."/>
            <person name="Ewing A."/>
            <person name="Godsy E."/>
            <person name="Heisel S."/>
            <person name="Houmiel K.L."/>
            <person name="Jhaveri J."/>
            <person name="Lu J."/>
            <person name="Miller N.M."/>
            <person name="Norton S."/>
            <person name="Chen Q."/>
            <person name="Phoolcharoen W."/>
            <person name="Ohlin V."/>
            <person name="Ondrusek D."/>
            <person name="Pride N."/>
            <person name="Stricklin S.L."/>
            <person name="Sun J."/>
            <person name="Wheeler C."/>
            <person name="Wilson L."/>
            <person name="Zhu H."/>
            <person name="Wood D.W."/>
        </authorList>
    </citation>
    <scope>NUCLEOTIDE SEQUENCE [LARGE SCALE GENOMIC DNA]</scope>
    <source>
        <strain evidence="2">S4 / ATCC BAA-846</strain>
    </source>
</reference>
<protein>
    <submittedName>
        <fullName evidence="1">Uncharacterized protein</fullName>
    </submittedName>
</protein>
<accession>B9JTC7</accession>
<evidence type="ECO:0000313" key="2">
    <source>
        <dbReference type="Proteomes" id="UP000001596"/>
    </source>
</evidence>
<gene>
    <name evidence="1" type="ordered locus">Avi_1178</name>
</gene>
<dbReference type="EMBL" id="CP000633">
    <property type="protein sequence ID" value="ACM35840.1"/>
    <property type="molecule type" value="Genomic_DNA"/>
</dbReference>
<sequence>MLPQSKALFGSIASMAPVHRIIFALAAAVLLALSLTVSTLAEEPFTARDPGFLGDEDAARIVEKVGDLEKALGDEAVLAEHFAGLVSPPEETAILHQLTGNVPGLAYILPVIHGEVRGTLIDMRFTDKAAADGFRQKLAQAFGPSDPACSDDTHAYWAPHPDHSLALRVDVYKTETIAQLTLLASAPSDANCKVNSAPPNALVDKAALTALFTRLKSEPPPWTNADAMAAWLKPYGESAIERPDNCAAQLDIARPQQQLGGIGTFSASLRPCLVSRFGKPSSLFLYAGENDLFGFRTTEEALDAALGPRHAQCSGEGREVWFVTPEVTAVLSRLYPSFGVLIVNAPVTALADCRE</sequence>
<dbReference type="Proteomes" id="UP000001596">
    <property type="component" value="Chromosome 1"/>
</dbReference>
<keyword evidence="2" id="KW-1185">Reference proteome</keyword>